<dbReference type="InterPro" id="IPR000953">
    <property type="entry name" value="Chromo/chromo_shadow_dom"/>
</dbReference>
<evidence type="ECO:0000256" key="2">
    <source>
        <dbReference type="ARBA" id="ARBA00013184"/>
    </source>
</evidence>
<comment type="subcellular location">
    <subcellularLocation>
        <location evidence="9">Nucleus</location>
    </subcellularLocation>
</comment>
<evidence type="ECO:0000259" key="11">
    <source>
        <dbReference type="PROSITE" id="PS50026"/>
    </source>
</evidence>
<feature type="disulfide bond" evidence="8">
    <location>
        <begin position="831"/>
        <end position="840"/>
    </location>
</feature>
<feature type="domain" description="EGF-like" evidence="11">
    <location>
        <begin position="796"/>
        <end position="841"/>
    </location>
</feature>
<dbReference type="SUPFAM" id="SSF57196">
    <property type="entry name" value="EGF/Laminin"/>
    <property type="match status" value="1"/>
</dbReference>
<dbReference type="SUPFAM" id="SSF55729">
    <property type="entry name" value="Acyl-CoA N-acyltransferases (Nat)"/>
    <property type="match status" value="1"/>
</dbReference>
<dbReference type="KEGG" id="egl:EGR_00535"/>
<sequence>MCAYRTTSGILNDCGLADPASIVETRTTDIGQVEYFVHYLNFDRRLDEWVSVDRIDTTSKFVVPAPFDGVLLVPGQNDGRLTRHQKRRYEEMNTPPSELDPANTITERLEREHQEFTRVKFIDQVHFGKYEIGTWYFSPYPDEYRRLKCLWICEFCLKYMKMEKTWVRHMLHECRQRQPPGREIYCKGSIRVFEVDASKEKLYCQNLCLLAKLFLDHKTLYYDVAPFLFYVLCEADTDGCHVVGYFSKERISVDNNNLACILTLPPFQRKGYGKFLITLSYELAKIEGIIGSPEKPLSDLGRLSYKSYWEGVIFRYLLAHTSCTIEEISISTATCIAPEDIIWTLQTHEVIKNWRHGRHLELSRQALSEYMTRIVGRELREARGGGEGAAASPLVFDVSCLRWTPPPSSRPLTQLSPHSHAVVCVTTAQASTYEIQQESYPVKIWWQCQGVPNLQTQKVKYLEEATKAFYLARLAGKARIDRDLADHVPPASILNNERYMKIVQQVIEEPQDNLGSQLMMRINCELFNDLEWVQKDYDIDLSRNTNGVRGLLDIIYRIGLCVRGIDKHLNCPDPCRTKGLKFCRKAVHSIGICGAYVPEELRLYAAEKEEENAKALSGDFRRWHAMIPPANRMPISFFEHFVGRKELFVNAFEAQLAALKVPFCICEPFYTYDRVKEVCVEDKADYACGGGNPCMNGGECQKALQTGNVESSGDGEEEGEEDVDQKNQLFVCKCLPAFRGDLCENDFDPCAGGTGVKTCQPFKCVRVPEDPYNGFKCLCPPKTHKPKNPTEPVCVPIAACKSGDLQSGPCRAGGRCEQLPTGDPLDYKCHCPPGYGGRNCEDAPPDPYWSSWSSWGLCKWPRVAEACFQRAYQECTRQCIVHSPGQVCQGPGRRIRYRVCDLNSDDEAVTKSITPSQKKDLQVAFSLCALSSTSQAPGGRKLEEASLLDPMRDLNALDDWANAGPEEATYTLLPAVFRLFDQAALEAVNWPSLSDLVYLTGWIYACILLLALVFVWTYLLRVWILRYYGVDVDA</sequence>
<dbReference type="InterPro" id="IPR016197">
    <property type="entry name" value="Chromo-like_dom_sf"/>
</dbReference>
<keyword evidence="5" id="KW-0805">Transcription regulation</keyword>
<organism evidence="13 14">
    <name type="scientific">Echinococcus granulosus</name>
    <name type="common">Hydatid tapeworm</name>
    <dbReference type="NCBI Taxonomy" id="6210"/>
    <lineage>
        <taxon>Eukaryota</taxon>
        <taxon>Metazoa</taxon>
        <taxon>Spiralia</taxon>
        <taxon>Lophotrochozoa</taxon>
        <taxon>Platyhelminthes</taxon>
        <taxon>Cestoda</taxon>
        <taxon>Eucestoda</taxon>
        <taxon>Cyclophyllidea</taxon>
        <taxon>Taeniidae</taxon>
        <taxon>Echinococcus</taxon>
        <taxon>Echinococcus granulosus group</taxon>
    </lineage>
</organism>
<dbReference type="FunFam" id="3.30.60.60:FF:000001">
    <property type="entry name" value="Histone acetyltransferase"/>
    <property type="match status" value="1"/>
</dbReference>
<comment type="similarity">
    <text evidence="1 9">Belongs to the MYST (SAS/MOZ) family.</text>
</comment>
<dbReference type="CDD" id="cd04301">
    <property type="entry name" value="NAT_SF"/>
    <property type="match status" value="1"/>
</dbReference>
<dbReference type="Gene3D" id="3.30.60.60">
    <property type="entry name" value="N-acetyl transferase-like"/>
    <property type="match status" value="1"/>
</dbReference>
<dbReference type="Gene3D" id="2.30.30.140">
    <property type="match status" value="1"/>
</dbReference>
<keyword evidence="9" id="KW-0539">Nucleus</keyword>
<evidence type="ECO:0000256" key="7">
    <source>
        <dbReference type="PIRSR" id="PIRSR602717-51"/>
    </source>
</evidence>
<comment type="caution">
    <text evidence="13">The sequence shown here is derived from an EMBL/GenBank/DDBJ whole genome shotgun (WGS) entry which is preliminary data.</text>
</comment>
<accession>W6USH5</accession>
<dbReference type="PROSITE" id="PS50026">
    <property type="entry name" value="EGF_3"/>
    <property type="match status" value="1"/>
</dbReference>
<dbReference type="PROSITE" id="PS01186">
    <property type="entry name" value="EGF_2"/>
    <property type="match status" value="1"/>
</dbReference>
<keyword evidence="14" id="KW-1185">Reference proteome</keyword>
<dbReference type="FunFam" id="3.40.630.30:FF:000002">
    <property type="entry name" value="Histone acetyltransferase"/>
    <property type="match status" value="1"/>
</dbReference>
<comment type="catalytic activity">
    <reaction evidence="9">
        <text>L-lysyl-[protein] + acetyl-CoA = N(6)-acetyl-L-lysyl-[protein] + CoA + H(+)</text>
        <dbReference type="Rhea" id="RHEA:45948"/>
        <dbReference type="Rhea" id="RHEA-COMP:9752"/>
        <dbReference type="Rhea" id="RHEA-COMP:10731"/>
        <dbReference type="ChEBI" id="CHEBI:15378"/>
        <dbReference type="ChEBI" id="CHEBI:29969"/>
        <dbReference type="ChEBI" id="CHEBI:57287"/>
        <dbReference type="ChEBI" id="CHEBI:57288"/>
        <dbReference type="ChEBI" id="CHEBI:61930"/>
        <dbReference type="EC" id="2.3.1.48"/>
    </reaction>
</comment>
<dbReference type="InterPro" id="IPR002717">
    <property type="entry name" value="HAT_MYST-type"/>
</dbReference>
<proteinExistence type="inferred from homology"/>
<dbReference type="STRING" id="6210.W6USH5"/>
<dbReference type="GO" id="GO:0035267">
    <property type="term" value="C:NuA4 histone acetyltransferase complex"/>
    <property type="evidence" value="ECO:0007669"/>
    <property type="project" value="TreeGrafter"/>
</dbReference>
<dbReference type="SMART" id="SM00181">
    <property type="entry name" value="EGF"/>
    <property type="match status" value="3"/>
</dbReference>
<dbReference type="OrthoDB" id="6130531at2759"/>
<comment type="caution">
    <text evidence="8">Lacks conserved residue(s) required for the propagation of feature annotation.</text>
</comment>
<dbReference type="InterPro" id="IPR036388">
    <property type="entry name" value="WH-like_DNA-bd_sf"/>
</dbReference>
<dbReference type="InterPro" id="IPR016181">
    <property type="entry name" value="Acyl_CoA_acyltransferase"/>
</dbReference>
<feature type="active site" description="Proton donor/acceptor" evidence="7">
    <location>
        <position position="294"/>
    </location>
</feature>
<evidence type="ECO:0000313" key="14">
    <source>
        <dbReference type="Proteomes" id="UP000019149"/>
    </source>
</evidence>
<evidence type="ECO:0000256" key="3">
    <source>
        <dbReference type="ARBA" id="ARBA00022679"/>
    </source>
</evidence>
<dbReference type="Gene3D" id="1.10.10.10">
    <property type="entry name" value="Winged helix-like DNA-binding domain superfamily/Winged helix DNA-binding domain"/>
    <property type="match status" value="1"/>
</dbReference>
<dbReference type="GO" id="GO:0005634">
    <property type="term" value="C:nucleus"/>
    <property type="evidence" value="ECO:0007669"/>
    <property type="project" value="UniProtKB-SubCell"/>
</dbReference>
<dbReference type="InterPro" id="IPR000742">
    <property type="entry name" value="EGF"/>
</dbReference>
<dbReference type="SUPFAM" id="SSF54160">
    <property type="entry name" value="Chromo domain-like"/>
    <property type="match status" value="1"/>
</dbReference>
<protein>
    <recommendedName>
        <fullName evidence="2 9">Histone acetyltransferase</fullName>
        <ecNumber evidence="2 9">2.3.1.48</ecNumber>
    </recommendedName>
</protein>
<keyword evidence="6" id="KW-0804">Transcription</keyword>
<dbReference type="Pfam" id="PF17772">
    <property type="entry name" value="zf-MYST"/>
    <property type="match status" value="1"/>
</dbReference>
<dbReference type="PANTHER" id="PTHR10615:SF82">
    <property type="entry name" value="HISTONE ACETYLTRANSFERASE KAT8"/>
    <property type="match status" value="1"/>
</dbReference>
<dbReference type="CDD" id="cd00054">
    <property type="entry name" value="EGF_CA"/>
    <property type="match status" value="1"/>
</dbReference>
<dbReference type="EC" id="2.3.1.48" evidence="2 9"/>
<feature type="domain" description="MYST-type HAT" evidence="12">
    <location>
        <begin position="117"/>
        <end position="405"/>
    </location>
</feature>
<keyword evidence="8" id="KW-0245">EGF-like domain</keyword>
<dbReference type="PANTHER" id="PTHR10615">
    <property type="entry name" value="HISTONE ACETYLTRANSFERASE"/>
    <property type="match status" value="1"/>
</dbReference>
<dbReference type="GO" id="GO:0072487">
    <property type="term" value="C:MSL complex"/>
    <property type="evidence" value="ECO:0007669"/>
    <property type="project" value="TreeGrafter"/>
</dbReference>
<evidence type="ECO:0000256" key="5">
    <source>
        <dbReference type="ARBA" id="ARBA00023015"/>
    </source>
</evidence>
<dbReference type="Pfam" id="PF01853">
    <property type="entry name" value="MOZ_SAS"/>
    <property type="match status" value="1"/>
</dbReference>
<dbReference type="Proteomes" id="UP000019149">
    <property type="component" value="Unassembled WGS sequence"/>
</dbReference>
<name>W6USH5_ECHGR</name>
<dbReference type="GO" id="GO:0044545">
    <property type="term" value="C:NSL complex"/>
    <property type="evidence" value="ECO:0007669"/>
    <property type="project" value="TreeGrafter"/>
</dbReference>
<evidence type="ECO:0000313" key="13">
    <source>
        <dbReference type="EMBL" id="EUB64585.1"/>
    </source>
</evidence>
<dbReference type="InterPro" id="IPR040706">
    <property type="entry name" value="Zf-MYST"/>
</dbReference>
<dbReference type="GeneID" id="36336250"/>
<dbReference type="GO" id="GO:0006355">
    <property type="term" value="P:regulation of DNA-templated transcription"/>
    <property type="evidence" value="ECO:0007669"/>
    <property type="project" value="InterPro"/>
</dbReference>
<feature type="transmembrane region" description="Helical" evidence="10">
    <location>
        <begin position="996"/>
        <end position="1019"/>
    </location>
</feature>
<dbReference type="PROSITE" id="PS00022">
    <property type="entry name" value="EGF_1"/>
    <property type="match status" value="1"/>
</dbReference>
<keyword evidence="10" id="KW-1133">Transmembrane helix</keyword>
<reference evidence="13 14" key="1">
    <citation type="journal article" date="2013" name="Nat. Genet.">
        <title>The genome of the hydatid tapeworm Echinococcus granulosus.</title>
        <authorList>
            <person name="Zheng H."/>
            <person name="Zhang W."/>
            <person name="Zhang L."/>
            <person name="Zhang Z."/>
            <person name="Li J."/>
            <person name="Lu G."/>
            <person name="Zhu Y."/>
            <person name="Wang Y."/>
            <person name="Huang Y."/>
            <person name="Liu J."/>
            <person name="Kang H."/>
            <person name="Chen J."/>
            <person name="Wang L."/>
            <person name="Chen A."/>
            <person name="Yu S."/>
            <person name="Gao Z."/>
            <person name="Jin L."/>
            <person name="Gu W."/>
            <person name="Wang Z."/>
            <person name="Zhao L."/>
            <person name="Shi B."/>
            <person name="Wen H."/>
            <person name="Lin R."/>
            <person name="Jones M.K."/>
            <person name="Brejova B."/>
            <person name="Vinar T."/>
            <person name="Zhao G."/>
            <person name="McManus D.P."/>
            <person name="Chen Z."/>
            <person name="Zhou Y."/>
            <person name="Wang S."/>
        </authorList>
    </citation>
    <scope>NUCLEOTIDE SEQUENCE [LARGE SCALE GENOMIC DNA]</scope>
</reference>
<keyword evidence="10" id="KW-0472">Membrane</keyword>
<dbReference type="GO" id="GO:0046972">
    <property type="term" value="F:histone H4K16 acetyltransferase activity"/>
    <property type="evidence" value="ECO:0007669"/>
    <property type="project" value="TreeGrafter"/>
</dbReference>
<evidence type="ECO:0000256" key="8">
    <source>
        <dbReference type="PROSITE-ProRule" id="PRU00076"/>
    </source>
</evidence>
<dbReference type="CTD" id="36336250"/>
<dbReference type="Pfam" id="PF11717">
    <property type="entry name" value="Tudor-knot"/>
    <property type="match status" value="1"/>
</dbReference>
<evidence type="ECO:0000256" key="9">
    <source>
        <dbReference type="RuleBase" id="RU361211"/>
    </source>
</evidence>
<keyword evidence="8" id="KW-1015">Disulfide bond</keyword>
<dbReference type="EMBL" id="APAU02000002">
    <property type="protein sequence ID" value="EUB64585.1"/>
    <property type="molecule type" value="Genomic_DNA"/>
</dbReference>
<dbReference type="AlphaFoldDB" id="W6USH5"/>
<keyword evidence="10" id="KW-0812">Transmembrane</keyword>
<evidence type="ECO:0000256" key="10">
    <source>
        <dbReference type="SAM" id="Phobius"/>
    </source>
</evidence>
<evidence type="ECO:0000256" key="1">
    <source>
        <dbReference type="ARBA" id="ARBA00010107"/>
    </source>
</evidence>
<gene>
    <name evidence="13" type="ORF">EGR_00535</name>
</gene>
<dbReference type="InterPro" id="IPR025995">
    <property type="entry name" value="Tudor-knot"/>
</dbReference>
<evidence type="ECO:0000256" key="4">
    <source>
        <dbReference type="ARBA" id="ARBA00022990"/>
    </source>
</evidence>
<dbReference type="SMART" id="SM00298">
    <property type="entry name" value="CHROMO"/>
    <property type="match status" value="1"/>
</dbReference>
<evidence type="ECO:0000259" key="12">
    <source>
        <dbReference type="PROSITE" id="PS51726"/>
    </source>
</evidence>
<dbReference type="PROSITE" id="PS51726">
    <property type="entry name" value="MYST_HAT"/>
    <property type="match status" value="1"/>
</dbReference>
<dbReference type="RefSeq" id="XP_024355781.1">
    <property type="nucleotide sequence ID" value="XM_024489784.1"/>
</dbReference>
<dbReference type="InterPro" id="IPR050603">
    <property type="entry name" value="MYST_HAT"/>
</dbReference>
<dbReference type="Gene3D" id="2.10.25.10">
    <property type="entry name" value="Laminin"/>
    <property type="match status" value="2"/>
</dbReference>
<evidence type="ECO:0000256" key="6">
    <source>
        <dbReference type="ARBA" id="ARBA00023163"/>
    </source>
</evidence>
<dbReference type="Gene3D" id="3.40.630.30">
    <property type="match status" value="1"/>
</dbReference>
<keyword evidence="3" id="KW-0808">Transferase</keyword>
<keyword evidence="4" id="KW-0007">Acetylation</keyword>